<dbReference type="Gene3D" id="3.20.10.10">
    <property type="entry name" value="D-amino Acid Aminotransferase, subunit A, domain 2"/>
    <property type="match status" value="1"/>
</dbReference>
<dbReference type="InterPro" id="IPR036038">
    <property type="entry name" value="Aminotransferase-like"/>
</dbReference>
<dbReference type="KEGG" id="pdp:PDIP_20150"/>
<dbReference type="AlphaFoldDB" id="K9GDJ6"/>
<dbReference type="Proteomes" id="UP000009886">
    <property type="component" value="Unassembled WGS sequence"/>
</dbReference>
<name>K9GDJ6_PEND1</name>
<gene>
    <name evidence="2" type="ORF">PDIP_20150</name>
</gene>
<dbReference type="PANTHER" id="PTHR42743">
    <property type="entry name" value="AMINO-ACID AMINOTRANSFERASE"/>
    <property type="match status" value="1"/>
</dbReference>
<proteinExistence type="inferred from homology"/>
<keyword evidence="2" id="KW-0808">Transferase</keyword>
<dbReference type="EMBL" id="AKCU01000139">
    <property type="protein sequence ID" value="EKV20080.1"/>
    <property type="molecule type" value="Genomic_DNA"/>
</dbReference>
<dbReference type="GO" id="GO:0019752">
    <property type="term" value="P:carboxylic acid metabolic process"/>
    <property type="evidence" value="ECO:0007669"/>
    <property type="project" value="TreeGrafter"/>
</dbReference>
<evidence type="ECO:0000313" key="2">
    <source>
        <dbReference type="EMBL" id="EKV20080.1"/>
    </source>
</evidence>
<dbReference type="InterPro" id="IPR050571">
    <property type="entry name" value="Class-IV_PLP-Dep_Aminotrnsfr"/>
</dbReference>
<dbReference type="HOGENOM" id="CLU_2321121_0_0_1"/>
<comment type="similarity">
    <text evidence="1">Belongs to the class-IV pyridoxal-phosphate-dependent aminotransferase family.</text>
</comment>
<dbReference type="GO" id="GO:0008483">
    <property type="term" value="F:transaminase activity"/>
    <property type="evidence" value="ECO:0007669"/>
    <property type="project" value="UniProtKB-KW"/>
</dbReference>
<accession>K9GDJ6</accession>
<keyword evidence="2" id="KW-0032">Aminotransferase</keyword>
<organism evidence="2 3">
    <name type="scientific">Penicillium digitatum (strain Pd1 / CECT 20795)</name>
    <name type="common">Green mold</name>
    <dbReference type="NCBI Taxonomy" id="1170230"/>
    <lineage>
        <taxon>Eukaryota</taxon>
        <taxon>Fungi</taxon>
        <taxon>Dikarya</taxon>
        <taxon>Ascomycota</taxon>
        <taxon>Pezizomycotina</taxon>
        <taxon>Eurotiomycetes</taxon>
        <taxon>Eurotiomycetidae</taxon>
        <taxon>Eurotiales</taxon>
        <taxon>Aspergillaceae</taxon>
        <taxon>Penicillium</taxon>
    </lineage>
</organism>
<dbReference type="VEuPathDB" id="FungiDB:PDIP_20150"/>
<comment type="caution">
    <text evidence="2">The sequence shown here is derived from an EMBL/GenBank/DDBJ whole genome shotgun (WGS) entry which is preliminary data.</text>
</comment>
<protein>
    <submittedName>
        <fullName evidence="2">D-alanine aminotransferase</fullName>
    </submittedName>
</protein>
<dbReference type="SUPFAM" id="SSF56752">
    <property type="entry name" value="D-aminoacid aminotransferase-like PLP-dependent enzymes"/>
    <property type="match status" value="1"/>
</dbReference>
<sequence>MHGITRRKSRDVCRANGIPVRQLDFTLTEACGADEAFCTGTFPSQIHVREMDGRNSGSGKRGLIAERLQQLYLEMVVKDIERTRAEIQQDLRVARSFKL</sequence>
<dbReference type="InterPro" id="IPR043132">
    <property type="entry name" value="BCAT-like_C"/>
</dbReference>
<evidence type="ECO:0000256" key="1">
    <source>
        <dbReference type="ARBA" id="ARBA00009320"/>
    </source>
</evidence>
<reference evidence="3" key="1">
    <citation type="journal article" date="2012" name="BMC Genomics">
        <title>Genome sequence of the necrotrophic fungus Penicillium digitatum, the main postharvest pathogen of citrus.</title>
        <authorList>
            <person name="Marcet-Houben M."/>
            <person name="Ballester A.-R."/>
            <person name="de la Fuente B."/>
            <person name="Harries E."/>
            <person name="Marcos J.F."/>
            <person name="Gonzalez-Candelas L."/>
            <person name="Gabaldon T."/>
        </authorList>
    </citation>
    <scope>NUCLEOTIDE SEQUENCE [LARGE SCALE GENOMIC DNA]</scope>
    <source>
        <strain evidence="3">Pd1 / CECT 20795</strain>
    </source>
</reference>
<evidence type="ECO:0000313" key="3">
    <source>
        <dbReference type="Proteomes" id="UP000009886"/>
    </source>
</evidence>
<dbReference type="PANTHER" id="PTHR42743:SF11">
    <property type="entry name" value="AMINODEOXYCHORISMATE LYASE"/>
    <property type="match status" value="1"/>
</dbReference>
<dbReference type="OrthoDB" id="25921at2759"/>